<keyword evidence="3" id="KW-1185">Reference proteome</keyword>
<dbReference type="GO" id="GO:0005096">
    <property type="term" value="F:GTPase activator activity"/>
    <property type="evidence" value="ECO:0007669"/>
    <property type="project" value="TreeGrafter"/>
</dbReference>
<evidence type="ECO:0000259" key="1">
    <source>
        <dbReference type="PROSITE" id="PS50086"/>
    </source>
</evidence>
<dbReference type="VEuPathDB" id="MicrosporidiaDB:ECANGB1_2123"/>
<dbReference type="SUPFAM" id="SSF47923">
    <property type="entry name" value="Ypt/Rab-GAP domain of gyp1p"/>
    <property type="match status" value="2"/>
</dbReference>
<dbReference type="Pfam" id="PF00566">
    <property type="entry name" value="RabGAP-TBC"/>
    <property type="match status" value="1"/>
</dbReference>
<dbReference type="Gene3D" id="1.10.472.80">
    <property type="entry name" value="Ypt/Rab-GAP domain of gyp1p, domain 3"/>
    <property type="match status" value="1"/>
</dbReference>
<feature type="domain" description="Rab-GAP TBC" evidence="1">
    <location>
        <begin position="56"/>
        <end position="250"/>
    </location>
</feature>
<dbReference type="PROSITE" id="PS50086">
    <property type="entry name" value="TBC_RABGAP"/>
    <property type="match status" value="1"/>
</dbReference>
<comment type="caution">
    <text evidence="2">The sequence shown here is derived from an EMBL/GenBank/DDBJ whole genome shotgun (WGS) entry which is preliminary data.</text>
</comment>
<organism evidence="2 3">
    <name type="scientific">Enterospora canceri</name>
    <dbReference type="NCBI Taxonomy" id="1081671"/>
    <lineage>
        <taxon>Eukaryota</taxon>
        <taxon>Fungi</taxon>
        <taxon>Fungi incertae sedis</taxon>
        <taxon>Microsporidia</taxon>
        <taxon>Enterocytozoonidae</taxon>
        <taxon>Enterospora</taxon>
    </lineage>
</organism>
<protein>
    <submittedName>
        <fullName evidence="2">SGSM3</fullName>
    </submittedName>
</protein>
<name>A0A1Y1S529_9MICR</name>
<reference evidence="2 3" key="1">
    <citation type="journal article" date="2017" name="Environ. Microbiol.">
        <title>Decay of the glycolytic pathway and adaptation to intranuclear parasitism within Enterocytozoonidae microsporidia.</title>
        <authorList>
            <person name="Wiredu Boakye D."/>
            <person name="Jaroenlak P."/>
            <person name="Prachumwat A."/>
            <person name="Williams T.A."/>
            <person name="Bateman K.S."/>
            <person name="Itsathitphaisarn O."/>
            <person name="Sritunyalucksana K."/>
            <person name="Paszkiewicz K.H."/>
            <person name="Moore K.A."/>
            <person name="Stentiford G.D."/>
            <person name="Williams B.A."/>
        </authorList>
    </citation>
    <scope>NUCLEOTIDE SEQUENCE [LARGE SCALE GENOMIC DNA]</scope>
    <source>
        <strain evidence="2 3">GB1</strain>
    </source>
</reference>
<dbReference type="OrthoDB" id="294251at2759"/>
<sequence>MDRIRRILGIGQVRKRDDDTSSKETLALELKDEWWQKKRKKETREKILEQNVLKRGLPESGRSKIMIKILLGDLSGRLIGKRVIKNENEVDQETVRQIKADGTRTLANDYEGVEMDRLVELLMKYANHNTNVKYCQGMSDIAANVLKVFGVENDQTCFEVFSRLIELEMSSGDVGETGSIFDTRLSQMKSVMVKQKILIRKLDGNLYRILYTNETNPVGFVAFKWMLTYFTRFNGLRDRIWEYLIFYGFDILYYFTVAILKYHEEEIKQADEESLLLFLGDIESKYIEPNTVVNIVEEYMRHV</sequence>
<dbReference type="Gene3D" id="1.10.8.270">
    <property type="entry name" value="putative rabgap domain of human tbc1 domain family member 14 like domains"/>
    <property type="match status" value="1"/>
</dbReference>
<dbReference type="InterPro" id="IPR000195">
    <property type="entry name" value="Rab-GAP-TBC_dom"/>
</dbReference>
<dbReference type="PANTHER" id="PTHR22957">
    <property type="entry name" value="TBC1 DOMAIN FAMILY MEMBER GTPASE-ACTIVATING PROTEIN"/>
    <property type="match status" value="1"/>
</dbReference>
<proteinExistence type="predicted"/>
<evidence type="ECO:0000313" key="3">
    <source>
        <dbReference type="Proteomes" id="UP000192639"/>
    </source>
</evidence>
<accession>A0A1Y1S529</accession>
<dbReference type="SMART" id="SM00164">
    <property type="entry name" value="TBC"/>
    <property type="match status" value="1"/>
</dbReference>
<gene>
    <name evidence="2" type="primary">SGSM3</name>
    <name evidence="2" type="ORF">ECANGB1_2123</name>
</gene>
<dbReference type="InterPro" id="IPR035969">
    <property type="entry name" value="Rab-GAP_TBC_sf"/>
</dbReference>
<dbReference type="EMBL" id="LWDP01000073">
    <property type="protein sequence ID" value="ORD93505.1"/>
    <property type="molecule type" value="Genomic_DNA"/>
</dbReference>
<dbReference type="Proteomes" id="UP000192639">
    <property type="component" value="Unassembled WGS sequence"/>
</dbReference>
<dbReference type="AlphaFoldDB" id="A0A1Y1S529"/>
<evidence type="ECO:0000313" key="2">
    <source>
        <dbReference type="EMBL" id="ORD93505.1"/>
    </source>
</evidence>